<feature type="compositionally biased region" description="Low complexity" evidence="1">
    <location>
        <begin position="66"/>
        <end position="77"/>
    </location>
</feature>
<dbReference type="Proteomes" id="UP001055712">
    <property type="component" value="Unassembled WGS sequence"/>
</dbReference>
<reference evidence="2" key="1">
    <citation type="journal article" date="2019" name="Plant J.">
        <title>Chlorella vulgaris genome assembly and annotation reveals the molecular basis for metabolic acclimation to high light conditions.</title>
        <authorList>
            <person name="Cecchin M."/>
            <person name="Marcolungo L."/>
            <person name="Rossato M."/>
            <person name="Girolomoni L."/>
            <person name="Cosentino E."/>
            <person name="Cuine S."/>
            <person name="Li-Beisson Y."/>
            <person name="Delledonne M."/>
            <person name="Ballottari M."/>
        </authorList>
    </citation>
    <scope>NUCLEOTIDE SEQUENCE</scope>
    <source>
        <strain evidence="2">211/11P</strain>
    </source>
</reference>
<evidence type="ECO:0000313" key="3">
    <source>
        <dbReference type="Proteomes" id="UP001055712"/>
    </source>
</evidence>
<accession>A0A9D4YSF6</accession>
<feature type="region of interest" description="Disordered" evidence="1">
    <location>
        <begin position="125"/>
        <end position="157"/>
    </location>
</feature>
<feature type="compositionally biased region" description="Low complexity" evidence="1">
    <location>
        <begin position="142"/>
        <end position="151"/>
    </location>
</feature>
<dbReference type="AlphaFoldDB" id="A0A9D4YSF6"/>
<comment type="caution">
    <text evidence="2">The sequence shown here is derived from an EMBL/GenBank/DDBJ whole genome shotgun (WGS) entry which is preliminary data.</text>
</comment>
<evidence type="ECO:0000256" key="1">
    <source>
        <dbReference type="SAM" id="MobiDB-lite"/>
    </source>
</evidence>
<feature type="compositionally biased region" description="Low complexity" evidence="1">
    <location>
        <begin position="23"/>
        <end position="34"/>
    </location>
</feature>
<sequence>MRVRAFGGGNRRQATALAAQSAVASVQATTDAAGGSQGGQGSARPHPLSRASRRFARAVKGEEPATLLSRTRGTSLLPMSSQDLDAGGSLPPTPGRDDAPPSPSIAVTLSGNLADSGAIYAGRAHGSRLSDVGGGRPPRPSSAPASAAGSLPPSPRQ</sequence>
<keyword evidence="3" id="KW-1185">Reference proteome</keyword>
<feature type="region of interest" description="Disordered" evidence="1">
    <location>
        <begin position="23"/>
        <end position="109"/>
    </location>
</feature>
<dbReference type="EMBL" id="SIDB01000031">
    <property type="protein sequence ID" value="KAI3423197.1"/>
    <property type="molecule type" value="Genomic_DNA"/>
</dbReference>
<organism evidence="2 3">
    <name type="scientific">Chlorella vulgaris</name>
    <name type="common">Green alga</name>
    <dbReference type="NCBI Taxonomy" id="3077"/>
    <lineage>
        <taxon>Eukaryota</taxon>
        <taxon>Viridiplantae</taxon>
        <taxon>Chlorophyta</taxon>
        <taxon>core chlorophytes</taxon>
        <taxon>Trebouxiophyceae</taxon>
        <taxon>Chlorellales</taxon>
        <taxon>Chlorellaceae</taxon>
        <taxon>Chlorella clade</taxon>
        <taxon>Chlorella</taxon>
    </lineage>
</organism>
<evidence type="ECO:0000313" key="2">
    <source>
        <dbReference type="EMBL" id="KAI3423197.1"/>
    </source>
</evidence>
<gene>
    <name evidence="2" type="ORF">D9Q98_010719</name>
</gene>
<name>A0A9D4YSF6_CHLVU</name>
<reference evidence="2" key="2">
    <citation type="submission" date="2020-11" db="EMBL/GenBank/DDBJ databases">
        <authorList>
            <person name="Cecchin M."/>
            <person name="Marcolungo L."/>
            <person name="Rossato M."/>
            <person name="Girolomoni L."/>
            <person name="Cosentino E."/>
            <person name="Cuine S."/>
            <person name="Li-Beisson Y."/>
            <person name="Delledonne M."/>
            <person name="Ballottari M."/>
        </authorList>
    </citation>
    <scope>NUCLEOTIDE SEQUENCE</scope>
    <source>
        <strain evidence="2">211/11P</strain>
        <tissue evidence="2">Whole cell</tissue>
    </source>
</reference>
<protein>
    <submittedName>
        <fullName evidence="2">Uncharacterized protein</fullName>
    </submittedName>
</protein>
<proteinExistence type="predicted"/>